<evidence type="ECO:0000313" key="6">
    <source>
        <dbReference type="Proteomes" id="UP000027195"/>
    </source>
</evidence>
<dbReference type="PANTHER" id="PTHR44051:SF8">
    <property type="entry name" value="GLUTATHIONE S-TRANSFERASE GSTA"/>
    <property type="match status" value="1"/>
</dbReference>
<evidence type="ECO:0000259" key="3">
    <source>
        <dbReference type="PROSITE" id="PS50404"/>
    </source>
</evidence>
<dbReference type="Proteomes" id="UP000027195">
    <property type="component" value="Unassembled WGS sequence"/>
</dbReference>
<dbReference type="SFLD" id="SFLDG01151">
    <property type="entry name" value="Main.2:_Nu-like"/>
    <property type="match status" value="1"/>
</dbReference>
<evidence type="ECO:0000256" key="2">
    <source>
        <dbReference type="RuleBase" id="RU003494"/>
    </source>
</evidence>
<dbReference type="AlphaFoldDB" id="A0A067MH74"/>
<dbReference type="STRING" id="930990.A0A067MH74"/>
<dbReference type="InParanoid" id="A0A067MH74"/>
<evidence type="ECO:0000259" key="4">
    <source>
        <dbReference type="PROSITE" id="PS50405"/>
    </source>
</evidence>
<proteinExistence type="inferred from homology"/>
<evidence type="ECO:0000313" key="5">
    <source>
        <dbReference type="EMBL" id="KDQ14859.1"/>
    </source>
</evidence>
<dbReference type="Pfam" id="PF00043">
    <property type="entry name" value="GST_C"/>
    <property type="match status" value="1"/>
</dbReference>
<dbReference type="HOGENOM" id="CLU_011226_14_0_1"/>
<dbReference type="CDD" id="cd03048">
    <property type="entry name" value="GST_N_Ure2p_like"/>
    <property type="match status" value="1"/>
</dbReference>
<dbReference type="InterPro" id="IPR004046">
    <property type="entry name" value="GST_C"/>
</dbReference>
<comment type="similarity">
    <text evidence="1 2">Belongs to the GST superfamily.</text>
</comment>
<reference evidence="6" key="1">
    <citation type="journal article" date="2014" name="Proc. Natl. Acad. Sci. U.S.A.">
        <title>Extensive sampling of basidiomycete genomes demonstrates inadequacy of the white-rot/brown-rot paradigm for wood decay fungi.</title>
        <authorList>
            <person name="Riley R."/>
            <person name="Salamov A.A."/>
            <person name="Brown D.W."/>
            <person name="Nagy L.G."/>
            <person name="Floudas D."/>
            <person name="Held B.W."/>
            <person name="Levasseur A."/>
            <person name="Lombard V."/>
            <person name="Morin E."/>
            <person name="Otillar R."/>
            <person name="Lindquist E.A."/>
            <person name="Sun H."/>
            <person name="LaButti K.M."/>
            <person name="Schmutz J."/>
            <person name="Jabbour D."/>
            <person name="Luo H."/>
            <person name="Baker S.E."/>
            <person name="Pisabarro A.G."/>
            <person name="Walton J.D."/>
            <person name="Blanchette R.A."/>
            <person name="Henrissat B."/>
            <person name="Martin F."/>
            <person name="Cullen D."/>
            <person name="Hibbett D.S."/>
            <person name="Grigoriev I.V."/>
        </authorList>
    </citation>
    <scope>NUCLEOTIDE SEQUENCE [LARGE SCALE GENOMIC DNA]</scope>
    <source>
        <strain evidence="6">FD-172 SS1</strain>
    </source>
</reference>
<organism evidence="5 6">
    <name type="scientific">Botryobasidium botryosum (strain FD-172 SS1)</name>
    <dbReference type="NCBI Taxonomy" id="930990"/>
    <lineage>
        <taxon>Eukaryota</taxon>
        <taxon>Fungi</taxon>
        <taxon>Dikarya</taxon>
        <taxon>Basidiomycota</taxon>
        <taxon>Agaricomycotina</taxon>
        <taxon>Agaricomycetes</taxon>
        <taxon>Cantharellales</taxon>
        <taxon>Botryobasidiaceae</taxon>
        <taxon>Botryobasidium</taxon>
    </lineage>
</organism>
<dbReference type="InterPro" id="IPR036282">
    <property type="entry name" value="Glutathione-S-Trfase_C_sf"/>
</dbReference>
<name>A0A067MH74_BOTB1</name>
<keyword evidence="6" id="KW-1185">Reference proteome</keyword>
<dbReference type="OrthoDB" id="422574at2759"/>
<evidence type="ECO:0000256" key="1">
    <source>
        <dbReference type="ARBA" id="ARBA00007409"/>
    </source>
</evidence>
<gene>
    <name evidence="5" type="ORF">BOTBODRAFT_32213</name>
</gene>
<dbReference type="InterPro" id="IPR004045">
    <property type="entry name" value="Glutathione_S-Trfase_N"/>
</dbReference>
<dbReference type="Pfam" id="PF02798">
    <property type="entry name" value="GST_N"/>
    <property type="match status" value="1"/>
</dbReference>
<dbReference type="InterPro" id="IPR040079">
    <property type="entry name" value="Glutathione_S-Trfase"/>
</dbReference>
<dbReference type="FunCoup" id="A0A067MH74">
    <property type="interactions" value="129"/>
</dbReference>
<dbReference type="SFLD" id="SFLDS00019">
    <property type="entry name" value="Glutathione_Transferase_(cytos"/>
    <property type="match status" value="1"/>
</dbReference>
<accession>A0A067MH74</accession>
<dbReference type="SUPFAM" id="SSF47616">
    <property type="entry name" value="GST C-terminal domain-like"/>
    <property type="match status" value="1"/>
</dbReference>
<evidence type="ECO:0008006" key="7">
    <source>
        <dbReference type="Google" id="ProtNLM"/>
    </source>
</evidence>
<dbReference type="SFLD" id="SFLDG00358">
    <property type="entry name" value="Main_(cytGST)"/>
    <property type="match status" value="1"/>
</dbReference>
<dbReference type="SUPFAM" id="SSF52833">
    <property type="entry name" value="Thioredoxin-like"/>
    <property type="match status" value="1"/>
</dbReference>
<dbReference type="PROSITE" id="PS50404">
    <property type="entry name" value="GST_NTER"/>
    <property type="match status" value="1"/>
</dbReference>
<feature type="domain" description="GST C-terminal" evidence="4">
    <location>
        <begin position="98"/>
        <end position="220"/>
    </location>
</feature>
<dbReference type="PROSITE" id="PS50405">
    <property type="entry name" value="GST_CTER"/>
    <property type="match status" value="1"/>
</dbReference>
<feature type="domain" description="GST N-terminal" evidence="3">
    <location>
        <begin position="3"/>
        <end position="91"/>
    </location>
</feature>
<dbReference type="EMBL" id="KL198035">
    <property type="protein sequence ID" value="KDQ14859.1"/>
    <property type="molecule type" value="Genomic_DNA"/>
</dbReference>
<protein>
    <recommendedName>
        <fullName evidence="7">Glutathione S-transferase</fullName>
    </recommendedName>
</protein>
<dbReference type="InterPro" id="IPR036249">
    <property type="entry name" value="Thioredoxin-like_sf"/>
</dbReference>
<dbReference type="Gene3D" id="3.40.30.10">
    <property type="entry name" value="Glutaredoxin"/>
    <property type="match status" value="1"/>
</dbReference>
<dbReference type="PANTHER" id="PTHR44051">
    <property type="entry name" value="GLUTATHIONE S-TRANSFERASE-RELATED"/>
    <property type="match status" value="1"/>
</dbReference>
<dbReference type="InterPro" id="IPR010987">
    <property type="entry name" value="Glutathione-S-Trfase_C-like"/>
</dbReference>
<dbReference type="Gene3D" id="1.20.1050.10">
    <property type="match status" value="1"/>
</dbReference>
<sequence length="220" mass="25264">MSTKPLLLYTAGTPNGRKPSIFLEELKSAYGLEYDYRALALGKNEQKEEWYLKVNPNGRIPALVDHNRNDFKVFESAAILLYLAQHYDKERKFSFDPASDEYNEALQWIFFAHGGIGPMQGQAGHFIRADEKIPYAINRYVEETKRLYSVLDTRLADREYLAGPGKGTYSIADINVWPWVNLHGYVNLEDISQFPHLSAWLERIRARPQVEAGLDVPPRT</sequence>